<keyword evidence="1" id="KW-0808">Transferase</keyword>
<accession>A0ABX0X849</accession>
<dbReference type="EMBL" id="JAATJH010000001">
    <property type="protein sequence ID" value="NJC25154.1"/>
    <property type="molecule type" value="Genomic_DNA"/>
</dbReference>
<dbReference type="CDD" id="cd02440">
    <property type="entry name" value="AdoMet_MTases"/>
    <property type="match status" value="1"/>
</dbReference>
<name>A0ABX0X849_9BACT</name>
<dbReference type="PANTHER" id="PTHR43861">
    <property type="entry name" value="TRANS-ACONITATE 2-METHYLTRANSFERASE-RELATED"/>
    <property type="match status" value="1"/>
</dbReference>
<dbReference type="Pfam" id="PF13489">
    <property type="entry name" value="Methyltransf_23"/>
    <property type="match status" value="1"/>
</dbReference>
<sequence>MHQRHYDRRQYFDEQARTTREFVIPYINQSMPISAKTRVFEIGCGEGGNLVPFLKLGCACVGVDLLQSKIDLGKEYLRDVAPGAPVELVIQDIYDASADRLGQFDLIMLRDVIEHIHDQERFLTMVHRYLKPGGRIFFGFPPWRMPFGGHQQVLDNKYLSKLPWFHLLPRSVYKKILQLGGEKPGRIDDILEIQETGISIGEFSALIERTGFRFEQKDLWFINPNYQAKFGLRPRKLNGLLASIPWVKDYYTTCCYALVRAAQAGEN</sequence>
<comment type="caution">
    <text evidence="1">The sequence shown here is derived from an EMBL/GenBank/DDBJ whole genome shotgun (WGS) entry which is preliminary data.</text>
</comment>
<proteinExistence type="predicted"/>
<gene>
    <name evidence="1" type="ORF">GGR27_000635</name>
</gene>
<keyword evidence="1" id="KW-0489">Methyltransferase</keyword>
<dbReference type="Gene3D" id="3.40.50.150">
    <property type="entry name" value="Vaccinia Virus protein VP39"/>
    <property type="match status" value="1"/>
</dbReference>
<reference evidence="1 2" key="1">
    <citation type="submission" date="2020-03" db="EMBL/GenBank/DDBJ databases">
        <title>Genomic Encyclopedia of Type Strains, Phase IV (KMG-IV): sequencing the most valuable type-strain genomes for metagenomic binning, comparative biology and taxonomic classification.</title>
        <authorList>
            <person name="Goeker M."/>
        </authorList>
    </citation>
    <scope>NUCLEOTIDE SEQUENCE [LARGE SCALE GENOMIC DNA]</scope>
    <source>
        <strain evidence="1 2">DSM 105096</strain>
    </source>
</reference>
<protein>
    <submittedName>
        <fullName evidence="1">SAM-dependent methyltransferase</fullName>
    </submittedName>
</protein>
<dbReference type="RefSeq" id="WP_168035920.1">
    <property type="nucleotide sequence ID" value="NZ_JAATJH010000001.1"/>
</dbReference>
<evidence type="ECO:0000313" key="2">
    <source>
        <dbReference type="Proteomes" id="UP000770785"/>
    </source>
</evidence>
<dbReference type="GO" id="GO:0008168">
    <property type="term" value="F:methyltransferase activity"/>
    <property type="evidence" value="ECO:0007669"/>
    <property type="project" value="UniProtKB-KW"/>
</dbReference>
<dbReference type="InterPro" id="IPR029063">
    <property type="entry name" value="SAM-dependent_MTases_sf"/>
</dbReference>
<organism evidence="1 2">
    <name type="scientific">Neolewinella antarctica</name>
    <dbReference type="NCBI Taxonomy" id="442734"/>
    <lineage>
        <taxon>Bacteria</taxon>
        <taxon>Pseudomonadati</taxon>
        <taxon>Bacteroidota</taxon>
        <taxon>Saprospiria</taxon>
        <taxon>Saprospirales</taxon>
        <taxon>Lewinellaceae</taxon>
        <taxon>Neolewinella</taxon>
    </lineage>
</organism>
<dbReference type="GO" id="GO:0032259">
    <property type="term" value="P:methylation"/>
    <property type="evidence" value="ECO:0007669"/>
    <property type="project" value="UniProtKB-KW"/>
</dbReference>
<keyword evidence="2" id="KW-1185">Reference proteome</keyword>
<evidence type="ECO:0000313" key="1">
    <source>
        <dbReference type="EMBL" id="NJC25154.1"/>
    </source>
</evidence>
<dbReference type="Proteomes" id="UP000770785">
    <property type="component" value="Unassembled WGS sequence"/>
</dbReference>
<dbReference type="SUPFAM" id="SSF53335">
    <property type="entry name" value="S-adenosyl-L-methionine-dependent methyltransferases"/>
    <property type="match status" value="1"/>
</dbReference>